<evidence type="ECO:0000313" key="2">
    <source>
        <dbReference type="EMBL" id="TKS16032.1"/>
    </source>
</evidence>
<organism evidence="2">
    <name type="scientific">Populus alba</name>
    <name type="common">White poplar</name>
    <dbReference type="NCBI Taxonomy" id="43335"/>
    <lineage>
        <taxon>Eukaryota</taxon>
        <taxon>Viridiplantae</taxon>
        <taxon>Streptophyta</taxon>
        <taxon>Embryophyta</taxon>
        <taxon>Tracheophyta</taxon>
        <taxon>Spermatophyta</taxon>
        <taxon>Magnoliopsida</taxon>
        <taxon>eudicotyledons</taxon>
        <taxon>Gunneridae</taxon>
        <taxon>Pentapetalae</taxon>
        <taxon>rosids</taxon>
        <taxon>fabids</taxon>
        <taxon>Malpighiales</taxon>
        <taxon>Salicaceae</taxon>
        <taxon>Saliceae</taxon>
        <taxon>Populus</taxon>
    </lineage>
</organism>
<protein>
    <submittedName>
        <fullName evidence="2">Uncharacterized protein</fullName>
    </submittedName>
</protein>
<gene>
    <name evidence="2" type="ORF">D5086_0000026050</name>
</gene>
<name>A0A4U5QXM1_POPAL</name>
<feature type="compositionally biased region" description="Basic and acidic residues" evidence="1">
    <location>
        <begin position="21"/>
        <end position="36"/>
    </location>
</feature>
<dbReference type="PANTHER" id="PTHR46548:SF1">
    <property type="entry name" value="BAH AND TFIIS DOMAIN-CONTAINING PROTEIN-RELATED"/>
    <property type="match status" value="1"/>
</dbReference>
<reference evidence="2" key="1">
    <citation type="submission" date="2018-10" db="EMBL/GenBank/DDBJ databases">
        <title>Population genomic analysis revealed the cold adaptation of white poplar.</title>
        <authorList>
            <person name="Liu Y.-J."/>
        </authorList>
    </citation>
    <scope>NUCLEOTIDE SEQUENCE [LARGE SCALE GENOMIC DNA]</scope>
    <source>
        <strain evidence="2">PAL-ZL1</strain>
    </source>
</reference>
<dbReference type="AlphaFoldDB" id="A0A4U5QXM1"/>
<proteinExistence type="predicted"/>
<dbReference type="PANTHER" id="PTHR46548">
    <property type="entry name" value="BAH AND TFIIS DOMAIN-CONTAINING PROTEIN-RELATED"/>
    <property type="match status" value="1"/>
</dbReference>
<comment type="caution">
    <text evidence="2">The sequence shown here is derived from an EMBL/GenBank/DDBJ whole genome shotgun (WGS) entry which is preliminary data.</text>
</comment>
<accession>A0A4U5QXM1</accession>
<dbReference type="EMBL" id="RCHU01000071">
    <property type="protein sequence ID" value="TKS16032.1"/>
    <property type="molecule type" value="Genomic_DNA"/>
</dbReference>
<sequence>MLSDFAKGTINEVLQPSSSGKDMDSENSHEVKAGECKVESLGGNQVDEQCGTGPAAHKAAPILFQAPEQVVRSTESKLAGTGADETEECTSDAAEASSLSATGGSDLEANSCCCKRAFVPPEDLLKSRRGACWKGSAATSAFRPAEPRKALEFPLGTANISLPDAMVSKPGRPLADEASDIGNHLTSIGRRLDAHYILPNHLGGFLNGKRRAAFPIVATGGPQRILASSTGSNPFNPDVYREQCCSSSPAVVQLVCDSSSGGRLCISTVPSQVVAQVGVGLIHYPRPYAVNLPDSNNNGAVESSRKWARQGLDLNAGSRRPVEFFLKKEQQGGWMVISNPRGRRDEYDTKQ</sequence>
<feature type="region of interest" description="Disordered" evidence="1">
    <location>
        <begin position="1"/>
        <end position="36"/>
    </location>
</feature>
<feature type="region of interest" description="Disordered" evidence="1">
    <location>
        <begin position="73"/>
        <end position="105"/>
    </location>
</feature>
<dbReference type="STRING" id="43335.A0A4U5QXM1"/>
<evidence type="ECO:0000256" key="1">
    <source>
        <dbReference type="SAM" id="MobiDB-lite"/>
    </source>
</evidence>